<reference evidence="3 4" key="1">
    <citation type="journal article" date="2015" name="Nature">
        <title>rRNA introns, odd ribosomes, and small enigmatic genomes across a large radiation of phyla.</title>
        <authorList>
            <person name="Brown C.T."/>
            <person name="Hug L.A."/>
            <person name="Thomas B.C."/>
            <person name="Sharon I."/>
            <person name="Castelle C.J."/>
            <person name="Singh A."/>
            <person name="Wilkins M.J."/>
            <person name="Williams K.H."/>
            <person name="Banfield J.F."/>
        </authorList>
    </citation>
    <scope>NUCLEOTIDE SEQUENCE [LARGE SCALE GENOMIC DNA]</scope>
</reference>
<dbReference type="PANTHER" id="PTHR43228:SF1">
    <property type="entry name" value="TWO-COMPONENT RESPONSE REGULATOR ARR22"/>
    <property type="match status" value="1"/>
</dbReference>
<dbReference type="STRING" id="1619013.UT41_C0003G0070"/>
<feature type="modified residue" description="4-aspartylphosphate" evidence="1">
    <location>
        <position position="56"/>
    </location>
</feature>
<feature type="domain" description="Response regulatory" evidence="2">
    <location>
        <begin position="7"/>
        <end position="116"/>
    </location>
</feature>
<dbReference type="InterPro" id="IPR052048">
    <property type="entry name" value="ST_Response_Regulator"/>
</dbReference>
<accession>A0A0G0N9N3</accession>
<dbReference type="InterPro" id="IPR011006">
    <property type="entry name" value="CheY-like_superfamily"/>
</dbReference>
<dbReference type="InterPro" id="IPR001789">
    <property type="entry name" value="Sig_transdc_resp-reg_receiver"/>
</dbReference>
<dbReference type="GO" id="GO:0000160">
    <property type="term" value="P:phosphorelay signal transduction system"/>
    <property type="evidence" value="ECO:0007669"/>
    <property type="project" value="InterPro"/>
</dbReference>
<dbReference type="Pfam" id="PF00072">
    <property type="entry name" value="Response_reg"/>
    <property type="match status" value="1"/>
</dbReference>
<gene>
    <name evidence="3" type="ORF">UT41_C0003G0070</name>
</gene>
<evidence type="ECO:0000313" key="4">
    <source>
        <dbReference type="Proteomes" id="UP000034665"/>
    </source>
</evidence>
<evidence type="ECO:0000259" key="2">
    <source>
        <dbReference type="PROSITE" id="PS50110"/>
    </source>
</evidence>
<dbReference type="PANTHER" id="PTHR43228">
    <property type="entry name" value="TWO-COMPONENT RESPONSE REGULATOR"/>
    <property type="match status" value="1"/>
</dbReference>
<keyword evidence="1" id="KW-0597">Phosphoprotein</keyword>
<organism evidence="3 4">
    <name type="scientific">Candidatus Wolfebacteria bacterium GW2011_GWC2_39_22</name>
    <dbReference type="NCBI Taxonomy" id="1619013"/>
    <lineage>
        <taxon>Bacteria</taxon>
        <taxon>Candidatus Wolfeibacteriota</taxon>
    </lineage>
</organism>
<dbReference type="SMART" id="SM00448">
    <property type="entry name" value="REC"/>
    <property type="match status" value="1"/>
</dbReference>
<proteinExistence type="predicted"/>
<name>A0A0G0N9N3_9BACT</name>
<dbReference type="SUPFAM" id="SSF52172">
    <property type="entry name" value="CheY-like"/>
    <property type="match status" value="1"/>
</dbReference>
<dbReference type="EMBL" id="LBWR01000003">
    <property type="protein sequence ID" value="KKR12143.1"/>
    <property type="molecule type" value="Genomic_DNA"/>
</dbReference>
<evidence type="ECO:0000313" key="3">
    <source>
        <dbReference type="EMBL" id="KKR12143.1"/>
    </source>
</evidence>
<dbReference type="Gene3D" id="3.40.50.2300">
    <property type="match status" value="1"/>
</dbReference>
<protein>
    <submittedName>
        <fullName evidence="3">Response regulator receiver protein</fullName>
    </submittedName>
</protein>
<dbReference type="CDD" id="cd00156">
    <property type="entry name" value="REC"/>
    <property type="match status" value="1"/>
</dbReference>
<sequence length="122" mass="13312">MSKKNKMILLVDDDIFLRNFMVGMLDQFGYTAITAKDGAEGLIIAEENQFDLVITDHDMPVMKGAEMVAKLRDKGVQTPIIMVSSTPGSEDTPGISGFLSKPFLSKELVDMIERLTVSAVAA</sequence>
<comment type="caution">
    <text evidence="3">The sequence shown here is derived from an EMBL/GenBank/DDBJ whole genome shotgun (WGS) entry which is preliminary data.</text>
</comment>
<dbReference type="PROSITE" id="PS50110">
    <property type="entry name" value="RESPONSE_REGULATORY"/>
    <property type="match status" value="1"/>
</dbReference>
<dbReference type="Proteomes" id="UP000034665">
    <property type="component" value="Unassembled WGS sequence"/>
</dbReference>
<dbReference type="AlphaFoldDB" id="A0A0G0N9N3"/>
<evidence type="ECO:0000256" key="1">
    <source>
        <dbReference type="PROSITE-ProRule" id="PRU00169"/>
    </source>
</evidence>